<dbReference type="eggNOG" id="COG1302">
    <property type="taxonomic scope" value="Bacteria"/>
</dbReference>
<reference evidence="1 2" key="1">
    <citation type="journal article" date="2011" name="J. Bacteriol.">
        <title>Genome sequence of the 1,4-dioxane-degrading Pseudonocardia dioxanivorans strain CB1190.</title>
        <authorList>
            <person name="Sales C.M."/>
            <person name="Mahendra S."/>
            <person name="Grostern A."/>
            <person name="Parales R.E."/>
            <person name="Goodwin L.A."/>
            <person name="Woyke T."/>
            <person name="Nolan M."/>
            <person name="Lapidus A."/>
            <person name="Chertkov O."/>
            <person name="Ovchinnikova G."/>
            <person name="Sczyrba A."/>
            <person name="Alvarez-Cohen L."/>
        </authorList>
    </citation>
    <scope>NUCLEOTIDE SEQUENCE [LARGE SCALE GENOMIC DNA]</scope>
    <source>
        <strain evidence="2">ATCC 55486 / DSM 44775 / JCM 13855 / CB1190</strain>
    </source>
</reference>
<dbReference type="AlphaFoldDB" id="F4CVL6"/>
<dbReference type="KEGG" id="pdx:Psed_1961"/>
<accession>F4CVL6</accession>
<evidence type="ECO:0000313" key="2">
    <source>
        <dbReference type="Proteomes" id="UP000007809"/>
    </source>
</evidence>
<gene>
    <name evidence="1" type="ordered locus">Psed_1961</name>
</gene>
<dbReference type="STRING" id="675635.Psed_1961"/>
<dbReference type="Proteomes" id="UP000007809">
    <property type="component" value="Chromosome"/>
</dbReference>
<protein>
    <recommendedName>
        <fullName evidence="3">Asp23/Gls24 family envelope stress response protein</fullName>
    </recommendedName>
</protein>
<dbReference type="HOGENOM" id="CLU_160020_2_0_11"/>
<organism evidence="1 2">
    <name type="scientific">Pseudonocardia dioxanivorans (strain ATCC 55486 / DSM 44775 / JCM 13855 / CB1190)</name>
    <dbReference type="NCBI Taxonomy" id="675635"/>
    <lineage>
        <taxon>Bacteria</taxon>
        <taxon>Bacillati</taxon>
        <taxon>Actinomycetota</taxon>
        <taxon>Actinomycetes</taxon>
        <taxon>Pseudonocardiales</taxon>
        <taxon>Pseudonocardiaceae</taxon>
        <taxon>Pseudonocardia</taxon>
    </lineage>
</organism>
<proteinExistence type="predicted"/>
<sequence>MGGVPVEDSRPGPGTAAAREVVEAVAAAVLAHPDVVRLDGGPFGAVASYLPGRRRVLGVRVGGPGEATEVAVVVRRGSPLAVVADEVADRVRAVLGPVPVDVTFADVVPGAGAAPSP</sequence>
<name>F4CVL6_PSEUX</name>
<dbReference type="EMBL" id="CP002593">
    <property type="protein sequence ID" value="AEA24191.1"/>
    <property type="molecule type" value="Genomic_DNA"/>
</dbReference>
<evidence type="ECO:0000313" key="1">
    <source>
        <dbReference type="EMBL" id="AEA24191.1"/>
    </source>
</evidence>
<evidence type="ECO:0008006" key="3">
    <source>
        <dbReference type="Google" id="ProtNLM"/>
    </source>
</evidence>
<keyword evidence="2" id="KW-1185">Reference proteome</keyword>